<dbReference type="Pfam" id="PF01687">
    <property type="entry name" value="Flavokinase"/>
    <property type="match status" value="1"/>
</dbReference>
<dbReference type="AlphaFoldDB" id="A0A6C0J101"/>
<dbReference type="GO" id="GO:0005524">
    <property type="term" value="F:ATP binding"/>
    <property type="evidence" value="ECO:0007669"/>
    <property type="project" value="UniProtKB-KW"/>
</dbReference>
<feature type="domain" description="Riboflavin kinase" evidence="7">
    <location>
        <begin position="24"/>
        <end position="98"/>
    </location>
</feature>
<evidence type="ECO:0000256" key="5">
    <source>
        <dbReference type="ARBA" id="ARBA00022741"/>
    </source>
</evidence>
<dbReference type="GO" id="GO:0008531">
    <property type="term" value="F:riboflavin kinase activity"/>
    <property type="evidence" value="ECO:0007669"/>
    <property type="project" value="UniProtKB-EC"/>
</dbReference>
<protein>
    <recommendedName>
        <fullName evidence="1">riboflavin kinase</fullName>
        <ecNumber evidence="1">2.7.1.26</ecNumber>
    </recommendedName>
</protein>
<organism evidence="8">
    <name type="scientific">viral metagenome</name>
    <dbReference type="NCBI Taxonomy" id="1070528"/>
    <lineage>
        <taxon>unclassified sequences</taxon>
        <taxon>metagenomes</taxon>
        <taxon>organismal metagenomes</taxon>
    </lineage>
</organism>
<dbReference type="GO" id="GO:0009231">
    <property type="term" value="P:riboflavin biosynthetic process"/>
    <property type="evidence" value="ECO:0007669"/>
    <property type="project" value="InterPro"/>
</dbReference>
<reference evidence="8" key="1">
    <citation type="journal article" date="2020" name="Nature">
        <title>Giant virus diversity and host interactions through global metagenomics.</title>
        <authorList>
            <person name="Schulz F."/>
            <person name="Roux S."/>
            <person name="Paez-Espino D."/>
            <person name="Jungbluth S."/>
            <person name="Walsh D.A."/>
            <person name="Denef V.J."/>
            <person name="McMahon K.D."/>
            <person name="Konstantinidis K.T."/>
            <person name="Eloe-Fadrosh E.A."/>
            <person name="Kyrpides N.C."/>
            <person name="Woyke T."/>
        </authorList>
    </citation>
    <scope>NUCLEOTIDE SEQUENCE</scope>
    <source>
        <strain evidence="8">GVMAG-M-3300025652-16</strain>
    </source>
</reference>
<dbReference type="SUPFAM" id="SSF82114">
    <property type="entry name" value="Riboflavin kinase-like"/>
    <property type="match status" value="1"/>
</dbReference>
<dbReference type="InterPro" id="IPR023465">
    <property type="entry name" value="Riboflavin_kinase_dom_sf"/>
</dbReference>
<evidence type="ECO:0000256" key="1">
    <source>
        <dbReference type="ARBA" id="ARBA00012105"/>
    </source>
</evidence>
<keyword evidence="4" id="KW-0808">Transferase</keyword>
<evidence type="ECO:0000313" key="8">
    <source>
        <dbReference type="EMBL" id="QHT98346.1"/>
    </source>
</evidence>
<name>A0A6C0J101_9ZZZZ</name>
<evidence type="ECO:0000256" key="2">
    <source>
        <dbReference type="ARBA" id="ARBA00022630"/>
    </source>
</evidence>
<accession>A0A6C0J101</accession>
<evidence type="ECO:0000256" key="4">
    <source>
        <dbReference type="ARBA" id="ARBA00022679"/>
    </source>
</evidence>
<dbReference type="InterPro" id="IPR015865">
    <property type="entry name" value="Riboflavin_kinase_bac/euk"/>
</dbReference>
<dbReference type="EC" id="2.7.1.26" evidence="1"/>
<sequence length="118" mass="13431">MWYLITAIVLIILILIKVNHISGPWEHSDKVVRGEGISKEVDWKTANISKCPPKVKEQGFYSCTTNYGKGTLVRSTNQCEVHIHDFNGDIYGKELKLKDINMHKLSFSTTFHKSPPKS</sequence>
<keyword evidence="5" id="KW-0547">Nucleotide-binding</keyword>
<evidence type="ECO:0000256" key="3">
    <source>
        <dbReference type="ARBA" id="ARBA00022643"/>
    </source>
</evidence>
<dbReference type="EMBL" id="MN740292">
    <property type="protein sequence ID" value="QHT98346.1"/>
    <property type="molecule type" value="Genomic_DNA"/>
</dbReference>
<keyword evidence="6" id="KW-0067">ATP-binding</keyword>
<dbReference type="Gene3D" id="2.40.30.30">
    <property type="entry name" value="Riboflavin kinase-like"/>
    <property type="match status" value="1"/>
</dbReference>
<proteinExistence type="predicted"/>
<evidence type="ECO:0000256" key="6">
    <source>
        <dbReference type="ARBA" id="ARBA00022840"/>
    </source>
</evidence>
<evidence type="ECO:0000259" key="7">
    <source>
        <dbReference type="Pfam" id="PF01687"/>
    </source>
</evidence>
<keyword evidence="2" id="KW-0285">Flavoprotein</keyword>
<keyword evidence="3" id="KW-0288">FMN</keyword>